<evidence type="ECO:0000256" key="1">
    <source>
        <dbReference type="ARBA" id="ARBA00004141"/>
    </source>
</evidence>
<dbReference type="RefSeq" id="WP_169142863.1">
    <property type="nucleotide sequence ID" value="NZ_WTVS01000072.1"/>
</dbReference>
<evidence type="ECO:0000256" key="6">
    <source>
        <dbReference type="RuleBase" id="RU003943"/>
    </source>
</evidence>
<keyword evidence="9" id="KW-1185">Reference proteome</keyword>
<comment type="similarity">
    <text evidence="2 6">Belongs to the ABC-3 integral membrane protein family.</text>
</comment>
<evidence type="ECO:0000256" key="3">
    <source>
        <dbReference type="ARBA" id="ARBA00022692"/>
    </source>
</evidence>
<gene>
    <name evidence="8" type="ORF">GPA27_23460</name>
</gene>
<dbReference type="Pfam" id="PF00950">
    <property type="entry name" value="ABC-3"/>
    <property type="match status" value="1"/>
</dbReference>
<organism evidence="8 9">
    <name type="scientific">Aromatoleum toluolicum</name>
    <dbReference type="NCBI Taxonomy" id="90060"/>
    <lineage>
        <taxon>Bacteria</taxon>
        <taxon>Pseudomonadati</taxon>
        <taxon>Pseudomonadota</taxon>
        <taxon>Betaproteobacteria</taxon>
        <taxon>Rhodocyclales</taxon>
        <taxon>Rhodocyclaceae</taxon>
        <taxon>Aromatoleum</taxon>
    </lineage>
</organism>
<accession>A0ABX1NLV7</accession>
<proteinExistence type="inferred from homology"/>
<protein>
    <submittedName>
        <fullName evidence="8">Metal ABC transporter permease</fullName>
    </submittedName>
</protein>
<keyword evidence="5 7" id="KW-0472">Membrane</keyword>
<dbReference type="SUPFAM" id="SSF81345">
    <property type="entry name" value="ABC transporter involved in vitamin B12 uptake, BtuC"/>
    <property type="match status" value="1"/>
</dbReference>
<dbReference type="PANTHER" id="PTHR30477:SF13">
    <property type="entry name" value="IRON TRANSPORT SYSTEM MEMBRANE PROTEIN HI_0360-RELATED"/>
    <property type="match status" value="1"/>
</dbReference>
<keyword evidence="3 6" id="KW-0812">Transmembrane</keyword>
<feature type="transmembrane region" description="Helical" evidence="7">
    <location>
        <begin position="140"/>
        <end position="159"/>
    </location>
</feature>
<reference evidence="8 9" key="1">
    <citation type="submission" date="2019-12" db="EMBL/GenBank/DDBJ databases">
        <title>Comparative genomics gives insights into the taxonomy of the Azoarcus-Aromatoleum group and reveals separate origins of nif in the plant-associated Azoarcus and non-plant-associated Aromatoleum sub-groups.</title>
        <authorList>
            <person name="Lafos M."/>
            <person name="Maluk M."/>
            <person name="Batista M."/>
            <person name="Junghare M."/>
            <person name="Carmona M."/>
            <person name="Faoro H."/>
            <person name="Cruz L.M."/>
            <person name="Battistoni F."/>
            <person name="De Souza E."/>
            <person name="Pedrosa F."/>
            <person name="Chen W.-M."/>
            <person name="Poole P.S."/>
            <person name="Dixon R.A."/>
            <person name="James E.K."/>
        </authorList>
    </citation>
    <scope>NUCLEOTIDE SEQUENCE [LARGE SCALE GENOMIC DNA]</scope>
    <source>
        <strain evidence="8 9">T</strain>
    </source>
</reference>
<dbReference type="Gene3D" id="1.10.3470.10">
    <property type="entry name" value="ABC transporter involved in vitamin B12 uptake, BtuC"/>
    <property type="match status" value="1"/>
</dbReference>
<feature type="transmembrane region" description="Helical" evidence="7">
    <location>
        <begin position="19"/>
        <end position="39"/>
    </location>
</feature>
<evidence type="ECO:0000256" key="7">
    <source>
        <dbReference type="SAM" id="Phobius"/>
    </source>
</evidence>
<dbReference type="EMBL" id="WTVS01000072">
    <property type="protein sequence ID" value="NMG00339.1"/>
    <property type="molecule type" value="Genomic_DNA"/>
</dbReference>
<evidence type="ECO:0000256" key="4">
    <source>
        <dbReference type="ARBA" id="ARBA00022989"/>
    </source>
</evidence>
<feature type="transmembrane region" description="Helical" evidence="7">
    <location>
        <begin position="102"/>
        <end position="120"/>
    </location>
</feature>
<dbReference type="PANTHER" id="PTHR30477">
    <property type="entry name" value="ABC-TRANSPORTER METAL-BINDING PROTEIN"/>
    <property type="match status" value="1"/>
</dbReference>
<feature type="transmembrane region" description="Helical" evidence="7">
    <location>
        <begin position="228"/>
        <end position="249"/>
    </location>
</feature>
<sequence>MIAETLFGPFADFEFMRRALAGCLALALGATPVGVFLLLRRMSLMGDAMAHAILPGAALGYLAFGLSLGAMTVGGIIAGIVVALAAGLVARSSILKEDASLAAFYLLSIATGVMIVSLRGRNLDLLHVLFGSVLALDDPSLLLISAITTATLVALALLYRPLVLECFDAAFLRGVSAASPIAHYGFLVLVVLNLVAGFHALGTLMAVGIMILPSAAARLWVKRLPAMLGLAVLIAFASGIGGLLASFHADVPAGPAIILAAGIVYLLSLILAPGGMLGARLNRRPHLES</sequence>
<feature type="transmembrane region" description="Helical" evidence="7">
    <location>
        <begin position="198"/>
        <end position="221"/>
    </location>
</feature>
<dbReference type="InterPro" id="IPR037294">
    <property type="entry name" value="ABC_BtuC-like"/>
</dbReference>
<comment type="subcellular location">
    <subcellularLocation>
        <location evidence="6">Cell membrane</location>
        <topology evidence="6">Multi-pass membrane protein</topology>
    </subcellularLocation>
    <subcellularLocation>
        <location evidence="1">Membrane</location>
        <topology evidence="1">Multi-pass membrane protein</topology>
    </subcellularLocation>
</comment>
<name>A0ABX1NLV7_9RHOO</name>
<feature type="transmembrane region" description="Helical" evidence="7">
    <location>
        <begin position="70"/>
        <end position="90"/>
    </location>
</feature>
<feature type="transmembrane region" description="Helical" evidence="7">
    <location>
        <begin position="255"/>
        <end position="279"/>
    </location>
</feature>
<evidence type="ECO:0000256" key="5">
    <source>
        <dbReference type="ARBA" id="ARBA00023136"/>
    </source>
</evidence>
<keyword evidence="6" id="KW-0813">Transport</keyword>
<keyword evidence="4 7" id="KW-1133">Transmembrane helix</keyword>
<evidence type="ECO:0000313" key="9">
    <source>
        <dbReference type="Proteomes" id="UP000634522"/>
    </source>
</evidence>
<feature type="transmembrane region" description="Helical" evidence="7">
    <location>
        <begin position="171"/>
        <end position="192"/>
    </location>
</feature>
<comment type="caution">
    <text evidence="8">The sequence shown here is derived from an EMBL/GenBank/DDBJ whole genome shotgun (WGS) entry which is preliminary data.</text>
</comment>
<evidence type="ECO:0000313" key="8">
    <source>
        <dbReference type="EMBL" id="NMG00339.1"/>
    </source>
</evidence>
<dbReference type="Proteomes" id="UP000634522">
    <property type="component" value="Unassembled WGS sequence"/>
</dbReference>
<evidence type="ECO:0000256" key="2">
    <source>
        <dbReference type="ARBA" id="ARBA00008034"/>
    </source>
</evidence>
<dbReference type="InterPro" id="IPR001626">
    <property type="entry name" value="ABC_TroCD"/>
</dbReference>